<dbReference type="GO" id="GO:0016209">
    <property type="term" value="F:antioxidant activity"/>
    <property type="evidence" value="ECO:0007669"/>
    <property type="project" value="InterPro"/>
</dbReference>
<dbReference type="AlphaFoldDB" id="A0A0M2UV77"/>
<dbReference type="EMBL" id="LAQJ01000273">
    <property type="protein sequence ID" value="KKO18404.1"/>
    <property type="molecule type" value="Genomic_DNA"/>
</dbReference>
<dbReference type="Pfam" id="PF00578">
    <property type="entry name" value="AhpC-TSA"/>
    <property type="match status" value="1"/>
</dbReference>
<keyword evidence="4" id="KW-1185">Reference proteome</keyword>
<dbReference type="InterPro" id="IPR036249">
    <property type="entry name" value="Thioredoxin-like_sf"/>
</dbReference>
<dbReference type="InterPro" id="IPR000866">
    <property type="entry name" value="AhpC/TSA"/>
</dbReference>
<keyword evidence="1" id="KW-0732">Signal</keyword>
<organism evidence="3 4">
    <name type="scientific">Candidatus Brocadia fulgida</name>
    <dbReference type="NCBI Taxonomy" id="380242"/>
    <lineage>
        <taxon>Bacteria</taxon>
        <taxon>Pseudomonadati</taxon>
        <taxon>Planctomycetota</taxon>
        <taxon>Candidatus Brocadiia</taxon>
        <taxon>Candidatus Brocadiales</taxon>
        <taxon>Candidatus Brocadiaceae</taxon>
        <taxon>Candidatus Brocadia</taxon>
    </lineage>
</organism>
<dbReference type="GO" id="GO:0016491">
    <property type="term" value="F:oxidoreductase activity"/>
    <property type="evidence" value="ECO:0007669"/>
    <property type="project" value="InterPro"/>
</dbReference>
<feature type="chain" id="PRO_5005644037" evidence="1">
    <location>
        <begin position="28"/>
        <end position="173"/>
    </location>
</feature>
<proteinExistence type="predicted"/>
<dbReference type="InterPro" id="IPR050553">
    <property type="entry name" value="Thioredoxin_ResA/DsbE_sf"/>
</dbReference>
<dbReference type="PANTHER" id="PTHR42852">
    <property type="entry name" value="THIOL:DISULFIDE INTERCHANGE PROTEIN DSBE"/>
    <property type="match status" value="1"/>
</dbReference>
<feature type="domain" description="Thioredoxin" evidence="2">
    <location>
        <begin position="10"/>
        <end position="159"/>
    </location>
</feature>
<dbReference type="SUPFAM" id="SSF52833">
    <property type="entry name" value="Thioredoxin-like"/>
    <property type="match status" value="1"/>
</dbReference>
<dbReference type="CDD" id="cd02966">
    <property type="entry name" value="TlpA_like_family"/>
    <property type="match status" value="1"/>
</dbReference>
<feature type="signal peptide" evidence="1">
    <location>
        <begin position="1"/>
        <end position="27"/>
    </location>
</feature>
<protein>
    <submittedName>
        <fullName evidence="3">Thiol-disulfide oxidoreductase</fullName>
    </submittedName>
</protein>
<accession>A0A0M2UV77</accession>
<dbReference type="Proteomes" id="UP000034954">
    <property type="component" value="Unassembled WGS sequence"/>
</dbReference>
<dbReference type="PROSITE" id="PS51352">
    <property type="entry name" value="THIOREDOXIN_2"/>
    <property type="match status" value="1"/>
</dbReference>
<comment type="caution">
    <text evidence="3">The sequence shown here is derived from an EMBL/GenBank/DDBJ whole genome shotgun (WGS) entry which is preliminary data.</text>
</comment>
<dbReference type="PANTHER" id="PTHR42852:SF13">
    <property type="entry name" value="PROTEIN DIPZ"/>
    <property type="match status" value="1"/>
</dbReference>
<evidence type="ECO:0000256" key="1">
    <source>
        <dbReference type="SAM" id="SignalP"/>
    </source>
</evidence>
<gene>
    <name evidence="3" type="primary">ccsX_3</name>
    <name evidence="3" type="ORF">BROFUL_02910</name>
</gene>
<sequence length="173" mass="19837">MSMVGQFRRALLLTLFAMLSLPGVGFARDVEVVTSTDLKEVIRSNKDKIVAVTFWATWCSICVEHLPELSTLYEKYKNKNVEIIGVSLDDKPKAVQQFIEKKGITFPVLMARDKEEMSYVYQVKKIPLICYYKDGELEHREEGYTDPQHIEEDLRSCLQGSEPPKKDASMPSR</sequence>
<name>A0A0M2UV77_9BACT</name>
<dbReference type="Gene3D" id="3.40.30.10">
    <property type="entry name" value="Glutaredoxin"/>
    <property type="match status" value="1"/>
</dbReference>
<reference evidence="3 4" key="1">
    <citation type="journal article" date="2013" name="BMC Microbiol.">
        <title>Identification of the type II cytochrome c maturation pathway in anammox bacteria by comparative genomics.</title>
        <authorList>
            <person name="Ferousi C."/>
            <person name="Speth D.R."/>
            <person name="Reimann J."/>
            <person name="Op den Camp H.J."/>
            <person name="Allen J.W."/>
            <person name="Keltjens J.T."/>
            <person name="Jetten M.S."/>
        </authorList>
    </citation>
    <scope>NUCLEOTIDE SEQUENCE [LARGE SCALE GENOMIC DNA]</scope>
    <source>
        <strain evidence="3">RU1</strain>
    </source>
</reference>
<evidence type="ECO:0000313" key="3">
    <source>
        <dbReference type="EMBL" id="KKO18404.1"/>
    </source>
</evidence>
<evidence type="ECO:0000313" key="4">
    <source>
        <dbReference type="Proteomes" id="UP000034954"/>
    </source>
</evidence>
<dbReference type="InterPro" id="IPR013766">
    <property type="entry name" value="Thioredoxin_domain"/>
</dbReference>
<evidence type="ECO:0000259" key="2">
    <source>
        <dbReference type="PROSITE" id="PS51352"/>
    </source>
</evidence>